<reference evidence="4" key="1">
    <citation type="submission" date="2013-03" db="EMBL/GenBank/DDBJ databases">
        <title>The Genome Sequence of Anopheles dirus WRAIR2.</title>
        <authorList>
            <consortium name="The Broad Institute Genomics Platform"/>
            <person name="Neafsey D.E."/>
            <person name="Walton C."/>
            <person name="Walker B."/>
            <person name="Young S.K."/>
            <person name="Zeng Q."/>
            <person name="Gargeya S."/>
            <person name="Fitzgerald M."/>
            <person name="Haas B."/>
            <person name="Abouelleil A."/>
            <person name="Allen A.W."/>
            <person name="Alvarado L."/>
            <person name="Arachchi H.M."/>
            <person name="Berlin A.M."/>
            <person name="Chapman S.B."/>
            <person name="Gainer-Dewar J."/>
            <person name="Goldberg J."/>
            <person name="Griggs A."/>
            <person name="Gujja S."/>
            <person name="Hansen M."/>
            <person name="Howarth C."/>
            <person name="Imamovic A."/>
            <person name="Ireland A."/>
            <person name="Larimer J."/>
            <person name="McCowan C."/>
            <person name="Murphy C."/>
            <person name="Pearson M."/>
            <person name="Poon T.W."/>
            <person name="Priest M."/>
            <person name="Roberts A."/>
            <person name="Saif S."/>
            <person name="Shea T."/>
            <person name="Sisk P."/>
            <person name="Sykes S."/>
            <person name="Wortman J."/>
            <person name="Nusbaum C."/>
            <person name="Birren B."/>
        </authorList>
    </citation>
    <scope>NUCLEOTIDE SEQUENCE [LARGE SCALE GENOMIC DNA]</scope>
    <source>
        <strain evidence="4">WRAIR2</strain>
    </source>
</reference>
<dbReference type="Pfam" id="PF06477">
    <property type="entry name" value="DUF1091"/>
    <property type="match status" value="1"/>
</dbReference>
<feature type="signal peptide" evidence="2">
    <location>
        <begin position="1"/>
        <end position="24"/>
    </location>
</feature>
<dbReference type="PANTHER" id="PTHR20898">
    <property type="entry name" value="DAEDALUS ON 3-RELATED-RELATED"/>
    <property type="match status" value="1"/>
</dbReference>
<proteinExistence type="predicted"/>
<evidence type="ECO:0000256" key="2">
    <source>
        <dbReference type="SAM" id="SignalP"/>
    </source>
</evidence>
<dbReference type="EnsemblMetazoa" id="ADIR002016-RA">
    <property type="protein sequence ID" value="ADIR002016-PA"/>
    <property type="gene ID" value="ADIR002016"/>
</dbReference>
<reference evidence="3" key="2">
    <citation type="submission" date="2020-05" db="UniProtKB">
        <authorList>
            <consortium name="EnsemblMetazoa"/>
        </authorList>
    </citation>
    <scope>IDENTIFICATION</scope>
    <source>
        <strain evidence="3">WRAIR2</strain>
    </source>
</reference>
<sequence>MLLLRSRSVHLFLVLDVVQSVSLARYKIIPFVTHANVTNNSAFINATVEIIATASENRINFDFTVAQPIYGPRLTVVLWLDLAAGALQAPFYNQTIDVCSLLKNPGAHRMVLLVYRELRRHGTLPTGCPIPVGLYKFRGISTNQMRLPPFFTQSDFMVDIIGLTSMTKAHTIDTRWYGVINYVKCIAADRC</sequence>
<dbReference type="AlphaFoldDB" id="A0A182N304"/>
<evidence type="ECO:0000313" key="4">
    <source>
        <dbReference type="Proteomes" id="UP000075884"/>
    </source>
</evidence>
<dbReference type="InterPro" id="IPR036846">
    <property type="entry name" value="GM2-AP_sf"/>
</dbReference>
<name>A0A182N304_9DIPT</name>
<dbReference type="Proteomes" id="UP000075884">
    <property type="component" value="Unassembled WGS sequence"/>
</dbReference>
<accession>A0A182N304</accession>
<feature type="chain" id="PRO_5008129239" evidence="2">
    <location>
        <begin position="25"/>
        <end position="191"/>
    </location>
</feature>
<keyword evidence="4" id="KW-1185">Reference proteome</keyword>
<protein>
    <submittedName>
        <fullName evidence="3">Uncharacterized protein</fullName>
    </submittedName>
</protein>
<dbReference type="InterPro" id="IPR010512">
    <property type="entry name" value="DUF1091"/>
</dbReference>
<dbReference type="SUPFAM" id="SSF63707">
    <property type="entry name" value="Ganglioside M2 (gm2) activator"/>
    <property type="match status" value="1"/>
</dbReference>
<organism evidence="3 4">
    <name type="scientific">Anopheles dirus</name>
    <dbReference type="NCBI Taxonomy" id="7168"/>
    <lineage>
        <taxon>Eukaryota</taxon>
        <taxon>Metazoa</taxon>
        <taxon>Ecdysozoa</taxon>
        <taxon>Arthropoda</taxon>
        <taxon>Hexapoda</taxon>
        <taxon>Insecta</taxon>
        <taxon>Pterygota</taxon>
        <taxon>Neoptera</taxon>
        <taxon>Endopterygota</taxon>
        <taxon>Diptera</taxon>
        <taxon>Nematocera</taxon>
        <taxon>Culicoidea</taxon>
        <taxon>Culicidae</taxon>
        <taxon>Anophelinae</taxon>
        <taxon>Anopheles</taxon>
    </lineage>
</organism>
<evidence type="ECO:0000313" key="3">
    <source>
        <dbReference type="EnsemblMetazoa" id="ADIR002016-PA"/>
    </source>
</evidence>
<dbReference type="VEuPathDB" id="VectorBase:ADIR002016"/>
<evidence type="ECO:0000256" key="1">
    <source>
        <dbReference type="ARBA" id="ARBA00022729"/>
    </source>
</evidence>
<dbReference type="PANTHER" id="PTHR20898:SF1">
    <property type="entry name" value="MD-2-RELATED LIPID-RECOGNITION DOMAIN-CONTAINING PROTEIN"/>
    <property type="match status" value="1"/>
</dbReference>
<keyword evidence="1 2" id="KW-0732">Signal</keyword>
<dbReference type="Gene3D" id="2.70.220.10">
    <property type="entry name" value="Ganglioside GM2 activator"/>
    <property type="match status" value="1"/>
</dbReference>